<name>A0A0C3PRL8_PISTI</name>
<dbReference type="OrthoDB" id="2673849at2759"/>
<evidence type="ECO:0000313" key="1">
    <source>
        <dbReference type="EMBL" id="KIO11731.1"/>
    </source>
</evidence>
<reference evidence="2" key="2">
    <citation type="submission" date="2015-01" db="EMBL/GenBank/DDBJ databases">
        <title>Evolutionary Origins and Diversification of the Mycorrhizal Mutualists.</title>
        <authorList>
            <consortium name="DOE Joint Genome Institute"/>
            <consortium name="Mycorrhizal Genomics Consortium"/>
            <person name="Kohler A."/>
            <person name="Kuo A."/>
            <person name="Nagy L.G."/>
            <person name="Floudas D."/>
            <person name="Copeland A."/>
            <person name="Barry K.W."/>
            <person name="Cichocki N."/>
            <person name="Veneault-Fourrey C."/>
            <person name="LaButti K."/>
            <person name="Lindquist E.A."/>
            <person name="Lipzen A."/>
            <person name="Lundell T."/>
            <person name="Morin E."/>
            <person name="Murat C."/>
            <person name="Riley R."/>
            <person name="Ohm R."/>
            <person name="Sun H."/>
            <person name="Tunlid A."/>
            <person name="Henrissat B."/>
            <person name="Grigoriev I.V."/>
            <person name="Hibbett D.S."/>
            <person name="Martin F."/>
        </authorList>
    </citation>
    <scope>NUCLEOTIDE SEQUENCE [LARGE SCALE GENOMIC DNA]</scope>
    <source>
        <strain evidence="2">Marx 270</strain>
    </source>
</reference>
<reference evidence="1 2" key="1">
    <citation type="submission" date="2014-04" db="EMBL/GenBank/DDBJ databases">
        <authorList>
            <consortium name="DOE Joint Genome Institute"/>
            <person name="Kuo A."/>
            <person name="Kohler A."/>
            <person name="Costa M.D."/>
            <person name="Nagy L.G."/>
            <person name="Floudas D."/>
            <person name="Copeland A."/>
            <person name="Barry K.W."/>
            <person name="Cichocki N."/>
            <person name="Veneault-Fourrey C."/>
            <person name="LaButti K."/>
            <person name="Lindquist E.A."/>
            <person name="Lipzen A."/>
            <person name="Lundell T."/>
            <person name="Morin E."/>
            <person name="Murat C."/>
            <person name="Sun H."/>
            <person name="Tunlid A."/>
            <person name="Henrissat B."/>
            <person name="Grigoriev I.V."/>
            <person name="Hibbett D.S."/>
            <person name="Martin F."/>
            <person name="Nordberg H.P."/>
            <person name="Cantor M.N."/>
            <person name="Hua S.X."/>
        </authorList>
    </citation>
    <scope>NUCLEOTIDE SEQUENCE [LARGE SCALE GENOMIC DNA]</scope>
    <source>
        <strain evidence="1 2">Marx 270</strain>
    </source>
</reference>
<dbReference type="AlphaFoldDB" id="A0A0C3PRL8"/>
<dbReference type="STRING" id="870435.A0A0C3PRL8"/>
<dbReference type="HOGENOM" id="CLU_1171038_0_0_1"/>
<dbReference type="InParanoid" id="A0A0C3PRL8"/>
<dbReference type="Proteomes" id="UP000054217">
    <property type="component" value="Unassembled WGS sequence"/>
</dbReference>
<sequence>MPLESFSELELTFVNDVCRAANLQLLLNSPRLPAEMKDLRTSFQQAFKSKLCGTRLNDAHASGTSAELKIVLTNQRMEGRLARVHKTFLPLAMEYTHTQSEEVICWCDTVQLGGVIFQPAAQSQWNSHAMVQLPGPHRNMEVAAQILALFVLKGEEDIAFAVISCYAPLSDTDAKQDPYRQFGILAGCLYYNEVEAPVVTRASNILAPFAKTPFKLDYIAKPVVHVLPLYKASSHPT</sequence>
<dbReference type="EMBL" id="KN831949">
    <property type="protein sequence ID" value="KIO11731.1"/>
    <property type="molecule type" value="Genomic_DNA"/>
</dbReference>
<proteinExistence type="predicted"/>
<gene>
    <name evidence="1" type="ORF">M404DRAFT_20348</name>
</gene>
<protein>
    <submittedName>
        <fullName evidence="1">Uncharacterized protein</fullName>
    </submittedName>
</protein>
<evidence type="ECO:0000313" key="2">
    <source>
        <dbReference type="Proteomes" id="UP000054217"/>
    </source>
</evidence>
<accession>A0A0C3PRL8</accession>
<organism evidence="1 2">
    <name type="scientific">Pisolithus tinctorius Marx 270</name>
    <dbReference type="NCBI Taxonomy" id="870435"/>
    <lineage>
        <taxon>Eukaryota</taxon>
        <taxon>Fungi</taxon>
        <taxon>Dikarya</taxon>
        <taxon>Basidiomycota</taxon>
        <taxon>Agaricomycotina</taxon>
        <taxon>Agaricomycetes</taxon>
        <taxon>Agaricomycetidae</taxon>
        <taxon>Boletales</taxon>
        <taxon>Sclerodermatineae</taxon>
        <taxon>Pisolithaceae</taxon>
        <taxon>Pisolithus</taxon>
    </lineage>
</organism>
<keyword evidence="2" id="KW-1185">Reference proteome</keyword>